<dbReference type="SUPFAM" id="SSF55874">
    <property type="entry name" value="ATPase domain of HSP90 chaperone/DNA topoisomerase II/histidine kinase"/>
    <property type="match status" value="1"/>
</dbReference>
<dbReference type="PANTHER" id="PTHR45436:SF5">
    <property type="entry name" value="SENSOR HISTIDINE KINASE TRCS"/>
    <property type="match status" value="1"/>
</dbReference>
<keyword evidence="9" id="KW-0902">Two-component regulatory system</keyword>
<keyword evidence="7 15" id="KW-0418">Kinase</keyword>
<dbReference type="PRINTS" id="PR00344">
    <property type="entry name" value="BCTRLSENSOR"/>
</dbReference>
<proteinExistence type="predicted"/>
<dbReference type="SUPFAM" id="SSF47384">
    <property type="entry name" value="Homodimeric domain of signal transducing histidine kinase"/>
    <property type="match status" value="1"/>
</dbReference>
<dbReference type="PANTHER" id="PTHR45436">
    <property type="entry name" value="SENSOR HISTIDINE KINASE YKOH"/>
    <property type="match status" value="1"/>
</dbReference>
<sequence>MSWQNSKIWIKISAIAKQIFVTTALFILKFVRNFKQNFTHNFACLKKSHKKNPTQNIELNRALNSTQSRASNFKRNSTQNPASNSAPNFSATSATPDLAQNSNSVLAQNQGQNFVSKIAIRNLTQALVLAFSTAKENFSSRALPISLRVTLYYSVFILALAGAIIGICGYILDEVSGSSVSQKKLAHLVQKAAREGKFKSFDDGVFFYEHDGQSGVIAGFVPKGFDPALPLSRQGAREVELDDDEFFYYDAQIKGRSAWIRGVIAVSEFELAMKRVMLIALILSPLFVVLVIYGGYAIIKRAFKPVRTMSRTASEIGASGDFTRRIELPRGKDELSALAATFNEMLASLQSAFERERQLSADISHELRTPAAVILAQSDYALAYEQDASEAKESFAVINNQARKISALIEQILELARLQRGVCLAPVSLNKIASECAQDFQLLCAQKGLSFSSQIAEGVRVNGDELLLTRLINNLLSNALKFTRSSVVLELCASADACELSISDDGEGIEPALQTKIWDKLYQIERSRNREQNSGAGLGLAIASQIAKIHNAQILLRSEVERGSKFSVKFKKV</sequence>
<keyword evidence="10 12" id="KW-0472">Membrane</keyword>
<keyword evidence="16" id="KW-1185">Reference proteome</keyword>
<dbReference type="SUPFAM" id="SSF158472">
    <property type="entry name" value="HAMP domain-like"/>
    <property type="match status" value="1"/>
</dbReference>
<dbReference type="EC" id="2.7.13.3" evidence="3"/>
<dbReference type="PROSITE" id="PS50109">
    <property type="entry name" value="HIS_KIN"/>
    <property type="match status" value="1"/>
</dbReference>
<dbReference type="InterPro" id="IPR036890">
    <property type="entry name" value="HATPase_C_sf"/>
</dbReference>
<evidence type="ECO:0000256" key="4">
    <source>
        <dbReference type="ARBA" id="ARBA00022553"/>
    </source>
</evidence>
<feature type="region of interest" description="Disordered" evidence="11">
    <location>
        <begin position="68"/>
        <end position="90"/>
    </location>
</feature>
<evidence type="ECO:0000256" key="11">
    <source>
        <dbReference type="SAM" id="MobiDB-lite"/>
    </source>
</evidence>
<keyword evidence="8 12" id="KW-1133">Transmembrane helix</keyword>
<evidence type="ECO:0000256" key="2">
    <source>
        <dbReference type="ARBA" id="ARBA00004370"/>
    </source>
</evidence>
<dbReference type="PROSITE" id="PS50885">
    <property type="entry name" value="HAMP"/>
    <property type="match status" value="1"/>
</dbReference>
<evidence type="ECO:0000256" key="10">
    <source>
        <dbReference type="ARBA" id="ARBA00023136"/>
    </source>
</evidence>
<dbReference type="Gene3D" id="1.10.287.130">
    <property type="match status" value="1"/>
</dbReference>
<dbReference type="Pfam" id="PF00672">
    <property type="entry name" value="HAMP"/>
    <property type="match status" value="1"/>
</dbReference>
<comment type="catalytic activity">
    <reaction evidence="1">
        <text>ATP + protein L-histidine = ADP + protein N-phospho-L-histidine.</text>
        <dbReference type="EC" id="2.7.13.3"/>
    </reaction>
</comment>
<dbReference type="eggNOG" id="COG0642">
    <property type="taxonomic scope" value="Bacteria"/>
</dbReference>
<dbReference type="CDD" id="cd06225">
    <property type="entry name" value="HAMP"/>
    <property type="match status" value="1"/>
</dbReference>
<accession>C8PG80</accession>
<evidence type="ECO:0000256" key="6">
    <source>
        <dbReference type="ARBA" id="ARBA00022692"/>
    </source>
</evidence>
<dbReference type="InterPro" id="IPR003594">
    <property type="entry name" value="HATPase_dom"/>
</dbReference>
<keyword evidence="5" id="KW-0808">Transferase</keyword>
<evidence type="ECO:0000256" key="9">
    <source>
        <dbReference type="ARBA" id="ARBA00023012"/>
    </source>
</evidence>
<feature type="domain" description="HAMP" evidence="14">
    <location>
        <begin position="300"/>
        <end position="354"/>
    </location>
</feature>
<dbReference type="Pfam" id="PF02518">
    <property type="entry name" value="HATPase_c"/>
    <property type="match status" value="1"/>
</dbReference>
<feature type="domain" description="Histidine kinase" evidence="13">
    <location>
        <begin position="362"/>
        <end position="573"/>
    </location>
</feature>
<dbReference type="InterPro" id="IPR050428">
    <property type="entry name" value="TCS_sensor_his_kinase"/>
</dbReference>
<keyword evidence="6 12" id="KW-0812">Transmembrane</keyword>
<reference evidence="15 16" key="1">
    <citation type="submission" date="2009-07" db="EMBL/GenBank/DDBJ databases">
        <authorList>
            <person name="Madupu R."/>
            <person name="Sebastian Y."/>
            <person name="Durkin A.S."/>
            <person name="Torralba M."/>
            <person name="Methe B."/>
            <person name="Sutton G.G."/>
            <person name="Strausberg R.L."/>
            <person name="Nelson K.E."/>
        </authorList>
    </citation>
    <scope>NUCLEOTIDE SEQUENCE [LARGE SCALE GENOMIC DNA]</scope>
    <source>
        <strain evidence="15 16">RM3268</strain>
    </source>
</reference>
<dbReference type="CDD" id="cd00082">
    <property type="entry name" value="HisKA"/>
    <property type="match status" value="1"/>
</dbReference>
<evidence type="ECO:0000256" key="12">
    <source>
        <dbReference type="SAM" id="Phobius"/>
    </source>
</evidence>
<protein>
    <recommendedName>
        <fullName evidence="3">histidine kinase</fullName>
        <ecNumber evidence="3">2.7.13.3</ecNumber>
    </recommendedName>
</protein>
<evidence type="ECO:0000256" key="3">
    <source>
        <dbReference type="ARBA" id="ARBA00012438"/>
    </source>
</evidence>
<evidence type="ECO:0000313" key="16">
    <source>
        <dbReference type="Proteomes" id="UP000005709"/>
    </source>
</evidence>
<organism evidence="15 16">
    <name type="scientific">Campylobacter gracilis RM3268</name>
    <dbReference type="NCBI Taxonomy" id="553220"/>
    <lineage>
        <taxon>Bacteria</taxon>
        <taxon>Pseudomonadati</taxon>
        <taxon>Campylobacterota</taxon>
        <taxon>Epsilonproteobacteria</taxon>
        <taxon>Campylobacterales</taxon>
        <taxon>Campylobacteraceae</taxon>
        <taxon>Campylobacter</taxon>
    </lineage>
</organism>
<dbReference type="InterPro" id="IPR003661">
    <property type="entry name" value="HisK_dim/P_dom"/>
</dbReference>
<dbReference type="eggNOG" id="COG2770">
    <property type="taxonomic scope" value="Bacteria"/>
</dbReference>
<feature type="transmembrane region" description="Helical" evidence="12">
    <location>
        <begin position="151"/>
        <end position="172"/>
    </location>
</feature>
<dbReference type="RefSeq" id="WP_005870416.1">
    <property type="nucleotide sequence ID" value="NZ_ACYG01000019.1"/>
</dbReference>
<dbReference type="STRING" id="824.CGRAC_1175"/>
<dbReference type="InterPro" id="IPR003660">
    <property type="entry name" value="HAMP_dom"/>
</dbReference>
<name>C8PG80_9BACT</name>
<comment type="caution">
    <text evidence="15">The sequence shown here is derived from an EMBL/GenBank/DDBJ whole genome shotgun (WGS) entry which is preliminary data.</text>
</comment>
<dbReference type="EMBL" id="ACYG01000019">
    <property type="protein sequence ID" value="EEV18118.1"/>
    <property type="molecule type" value="Genomic_DNA"/>
</dbReference>
<dbReference type="Proteomes" id="UP000005709">
    <property type="component" value="Unassembled WGS sequence"/>
</dbReference>
<dbReference type="InterPro" id="IPR004358">
    <property type="entry name" value="Sig_transdc_His_kin-like_C"/>
</dbReference>
<dbReference type="GO" id="GO:0000155">
    <property type="term" value="F:phosphorelay sensor kinase activity"/>
    <property type="evidence" value="ECO:0007669"/>
    <property type="project" value="InterPro"/>
</dbReference>
<evidence type="ECO:0000313" key="15">
    <source>
        <dbReference type="EMBL" id="EEV18118.1"/>
    </source>
</evidence>
<evidence type="ECO:0000259" key="14">
    <source>
        <dbReference type="PROSITE" id="PS50885"/>
    </source>
</evidence>
<evidence type="ECO:0000256" key="7">
    <source>
        <dbReference type="ARBA" id="ARBA00022777"/>
    </source>
</evidence>
<dbReference type="AlphaFoldDB" id="C8PG80"/>
<dbReference type="GO" id="GO:0005886">
    <property type="term" value="C:plasma membrane"/>
    <property type="evidence" value="ECO:0007669"/>
    <property type="project" value="TreeGrafter"/>
</dbReference>
<evidence type="ECO:0000259" key="13">
    <source>
        <dbReference type="PROSITE" id="PS50109"/>
    </source>
</evidence>
<evidence type="ECO:0000256" key="5">
    <source>
        <dbReference type="ARBA" id="ARBA00022679"/>
    </source>
</evidence>
<dbReference type="SMART" id="SM00387">
    <property type="entry name" value="HATPase_c"/>
    <property type="match status" value="1"/>
</dbReference>
<dbReference type="Gene3D" id="3.30.565.10">
    <property type="entry name" value="Histidine kinase-like ATPase, C-terminal domain"/>
    <property type="match status" value="1"/>
</dbReference>
<gene>
    <name evidence="15" type="ORF">CAMGR0001_0873</name>
</gene>
<dbReference type="InterPro" id="IPR005467">
    <property type="entry name" value="His_kinase_dom"/>
</dbReference>
<dbReference type="SMART" id="SM00388">
    <property type="entry name" value="HisKA"/>
    <property type="match status" value="1"/>
</dbReference>
<evidence type="ECO:0000256" key="1">
    <source>
        <dbReference type="ARBA" id="ARBA00000085"/>
    </source>
</evidence>
<evidence type="ECO:0000256" key="8">
    <source>
        <dbReference type="ARBA" id="ARBA00022989"/>
    </source>
</evidence>
<dbReference type="SMART" id="SM00304">
    <property type="entry name" value="HAMP"/>
    <property type="match status" value="1"/>
</dbReference>
<dbReference type="Pfam" id="PF00512">
    <property type="entry name" value="HisKA"/>
    <property type="match status" value="1"/>
</dbReference>
<feature type="transmembrane region" description="Helical" evidence="12">
    <location>
        <begin position="276"/>
        <end position="299"/>
    </location>
</feature>
<keyword evidence="4" id="KW-0597">Phosphoprotein</keyword>
<dbReference type="OrthoDB" id="9813151at2"/>
<comment type="subcellular location">
    <subcellularLocation>
        <location evidence="2">Membrane</location>
    </subcellularLocation>
</comment>
<dbReference type="InterPro" id="IPR036097">
    <property type="entry name" value="HisK_dim/P_sf"/>
</dbReference>
<dbReference type="Gene3D" id="6.10.340.10">
    <property type="match status" value="1"/>
</dbReference>